<evidence type="ECO:0000313" key="2">
    <source>
        <dbReference type="EMBL" id="KAJ1152060.1"/>
    </source>
</evidence>
<protein>
    <submittedName>
        <fullName evidence="2">Uncharacterized protein</fullName>
    </submittedName>
</protein>
<dbReference type="EMBL" id="JANPWB010000009">
    <property type="protein sequence ID" value="KAJ1152060.1"/>
    <property type="molecule type" value="Genomic_DNA"/>
</dbReference>
<proteinExistence type="predicted"/>
<feature type="region of interest" description="Disordered" evidence="1">
    <location>
        <begin position="1"/>
        <end position="21"/>
    </location>
</feature>
<sequence length="269" mass="30045">MEGALQTRIAKKGSEGGSAGKRAAIGETKLNSKVGGGIVKDVSGMSKLIQSEHKVKDRTQPDITNFLTVGGHEGGISNPILPVKDTSKCSREKPEVIAHRIELPLTNNEALETLESNLDPNMTYVCEGNQLEETGCSRGKIEQHGAVTRIPIKIGMQMQMDCHRKDSQDIHTDGTDIPLVPYIKKRKEFDLVGYEGVRSMDEGIRKPKGGRKKQRKPERGGREYVYRIQEFITGRRFHSKTAATTPEAPKAKSGINRWNRYFRTDWRDS</sequence>
<evidence type="ECO:0000313" key="3">
    <source>
        <dbReference type="Proteomes" id="UP001066276"/>
    </source>
</evidence>
<reference evidence="2" key="1">
    <citation type="journal article" date="2022" name="bioRxiv">
        <title>Sequencing and chromosome-scale assembly of the giantPleurodeles waltlgenome.</title>
        <authorList>
            <person name="Brown T."/>
            <person name="Elewa A."/>
            <person name="Iarovenko S."/>
            <person name="Subramanian E."/>
            <person name="Araus A.J."/>
            <person name="Petzold A."/>
            <person name="Susuki M."/>
            <person name="Suzuki K.-i.T."/>
            <person name="Hayashi T."/>
            <person name="Toyoda A."/>
            <person name="Oliveira C."/>
            <person name="Osipova E."/>
            <person name="Leigh N.D."/>
            <person name="Simon A."/>
            <person name="Yun M.H."/>
        </authorList>
    </citation>
    <scope>NUCLEOTIDE SEQUENCE</scope>
    <source>
        <strain evidence="2">20211129_DDA</strain>
        <tissue evidence="2">Liver</tissue>
    </source>
</reference>
<evidence type="ECO:0000256" key="1">
    <source>
        <dbReference type="SAM" id="MobiDB-lite"/>
    </source>
</evidence>
<feature type="compositionally biased region" description="Basic residues" evidence="1">
    <location>
        <begin position="206"/>
        <end position="216"/>
    </location>
</feature>
<comment type="caution">
    <text evidence="2">The sequence shown here is derived from an EMBL/GenBank/DDBJ whole genome shotgun (WGS) entry which is preliminary data.</text>
</comment>
<organism evidence="2 3">
    <name type="scientific">Pleurodeles waltl</name>
    <name type="common">Iberian ribbed newt</name>
    <dbReference type="NCBI Taxonomy" id="8319"/>
    <lineage>
        <taxon>Eukaryota</taxon>
        <taxon>Metazoa</taxon>
        <taxon>Chordata</taxon>
        <taxon>Craniata</taxon>
        <taxon>Vertebrata</taxon>
        <taxon>Euteleostomi</taxon>
        <taxon>Amphibia</taxon>
        <taxon>Batrachia</taxon>
        <taxon>Caudata</taxon>
        <taxon>Salamandroidea</taxon>
        <taxon>Salamandridae</taxon>
        <taxon>Pleurodelinae</taxon>
        <taxon>Pleurodeles</taxon>
    </lineage>
</organism>
<gene>
    <name evidence="2" type="ORF">NDU88_004838</name>
</gene>
<name>A0AAV7RMM0_PLEWA</name>
<dbReference type="AlphaFoldDB" id="A0AAV7RMM0"/>
<keyword evidence="3" id="KW-1185">Reference proteome</keyword>
<accession>A0AAV7RMM0</accession>
<dbReference type="Proteomes" id="UP001066276">
    <property type="component" value="Chromosome 5"/>
</dbReference>
<feature type="region of interest" description="Disordered" evidence="1">
    <location>
        <begin position="201"/>
        <end position="220"/>
    </location>
</feature>